<dbReference type="PANTHER" id="PTHR30055">
    <property type="entry name" value="HTH-TYPE TRANSCRIPTIONAL REGULATOR RUTR"/>
    <property type="match status" value="1"/>
</dbReference>
<gene>
    <name evidence="6" type="ORF">AAH991_32225</name>
</gene>
<dbReference type="InterPro" id="IPR009057">
    <property type="entry name" value="Homeodomain-like_sf"/>
</dbReference>
<dbReference type="Pfam" id="PF13305">
    <property type="entry name" value="TetR_C_33"/>
    <property type="match status" value="1"/>
</dbReference>
<evidence type="ECO:0000256" key="4">
    <source>
        <dbReference type="PROSITE-ProRule" id="PRU00335"/>
    </source>
</evidence>
<dbReference type="InterPro" id="IPR001647">
    <property type="entry name" value="HTH_TetR"/>
</dbReference>
<sequence>MSKINGPAYHHGNLRRAVLDAALQAIGESGPAGWSLRELARRAGVSHAAPAHHFGDKTGLLTAVAAEGFELFADSLERAAGDDVFAVGVAYVRFAIDHRPYFEVMFRPELYRADDPGMRSARERAAHVLVTSAGALSPSPAQDRLTTIAAWSLAHGFAGLWLSGSLPESAQGDPETIARALVELVFGPWAGPDRGRRPGEPPEL</sequence>
<evidence type="ECO:0000256" key="3">
    <source>
        <dbReference type="ARBA" id="ARBA00023163"/>
    </source>
</evidence>
<dbReference type="PRINTS" id="PR00455">
    <property type="entry name" value="HTHTETR"/>
</dbReference>
<dbReference type="Pfam" id="PF00440">
    <property type="entry name" value="TetR_N"/>
    <property type="match status" value="1"/>
</dbReference>
<dbReference type="EMBL" id="JBDJAW010000038">
    <property type="protein sequence ID" value="MEN3539815.1"/>
    <property type="molecule type" value="Genomic_DNA"/>
</dbReference>
<keyword evidence="2 4" id="KW-0238">DNA-binding</keyword>
<feature type="DNA-binding region" description="H-T-H motif" evidence="4">
    <location>
        <begin position="35"/>
        <end position="54"/>
    </location>
</feature>
<dbReference type="InterPro" id="IPR050109">
    <property type="entry name" value="HTH-type_TetR-like_transc_reg"/>
</dbReference>
<feature type="domain" description="HTH tetR-type" evidence="5">
    <location>
        <begin position="12"/>
        <end position="72"/>
    </location>
</feature>
<organism evidence="6 7">
    <name type="scientific">Microbispora maris</name>
    <dbReference type="NCBI Taxonomy" id="3144104"/>
    <lineage>
        <taxon>Bacteria</taxon>
        <taxon>Bacillati</taxon>
        <taxon>Actinomycetota</taxon>
        <taxon>Actinomycetes</taxon>
        <taxon>Streptosporangiales</taxon>
        <taxon>Streptosporangiaceae</taxon>
        <taxon>Microbispora</taxon>
    </lineage>
</organism>
<dbReference type="InterPro" id="IPR025996">
    <property type="entry name" value="MT1864/Rv1816-like_C"/>
</dbReference>
<evidence type="ECO:0000259" key="5">
    <source>
        <dbReference type="PROSITE" id="PS50977"/>
    </source>
</evidence>
<accession>A0ABV0AX12</accession>
<name>A0ABV0AX12_9ACTN</name>
<dbReference type="RefSeq" id="WP_346229693.1">
    <property type="nucleotide sequence ID" value="NZ_JBDJAW010000038.1"/>
</dbReference>
<keyword evidence="1" id="KW-0805">Transcription regulation</keyword>
<keyword evidence="7" id="KW-1185">Reference proteome</keyword>
<comment type="caution">
    <text evidence="6">The sequence shown here is derived from an EMBL/GenBank/DDBJ whole genome shotgun (WGS) entry which is preliminary data.</text>
</comment>
<dbReference type="Gene3D" id="1.10.357.10">
    <property type="entry name" value="Tetracycline Repressor, domain 2"/>
    <property type="match status" value="1"/>
</dbReference>
<dbReference type="PANTHER" id="PTHR30055:SF220">
    <property type="entry name" value="TETR-FAMILY REGULATORY PROTEIN"/>
    <property type="match status" value="1"/>
</dbReference>
<evidence type="ECO:0000313" key="6">
    <source>
        <dbReference type="EMBL" id="MEN3539815.1"/>
    </source>
</evidence>
<evidence type="ECO:0000313" key="7">
    <source>
        <dbReference type="Proteomes" id="UP001447516"/>
    </source>
</evidence>
<reference evidence="6 7" key="1">
    <citation type="submission" date="2024-05" db="EMBL/GenBank/DDBJ databases">
        <title>Microbispora sp.ZYX-F-249.</title>
        <authorList>
            <person name="Xie H."/>
        </authorList>
    </citation>
    <scope>NUCLEOTIDE SEQUENCE [LARGE SCALE GENOMIC DNA]</scope>
    <source>
        <strain evidence="6 7">ZYX-F-249</strain>
    </source>
</reference>
<dbReference type="PROSITE" id="PS50977">
    <property type="entry name" value="HTH_TETR_2"/>
    <property type="match status" value="1"/>
</dbReference>
<evidence type="ECO:0000256" key="2">
    <source>
        <dbReference type="ARBA" id="ARBA00023125"/>
    </source>
</evidence>
<dbReference type="SUPFAM" id="SSF46689">
    <property type="entry name" value="Homeodomain-like"/>
    <property type="match status" value="1"/>
</dbReference>
<keyword evidence="3" id="KW-0804">Transcription</keyword>
<evidence type="ECO:0000256" key="1">
    <source>
        <dbReference type="ARBA" id="ARBA00023015"/>
    </source>
</evidence>
<proteinExistence type="predicted"/>
<dbReference type="Proteomes" id="UP001447516">
    <property type="component" value="Unassembled WGS sequence"/>
</dbReference>
<dbReference type="InterPro" id="IPR036271">
    <property type="entry name" value="Tet_transcr_reg_TetR-rel_C_sf"/>
</dbReference>
<dbReference type="SUPFAM" id="SSF48498">
    <property type="entry name" value="Tetracyclin repressor-like, C-terminal domain"/>
    <property type="match status" value="1"/>
</dbReference>
<protein>
    <submittedName>
        <fullName evidence="6">TetR/AcrR family transcriptional regulator</fullName>
    </submittedName>
</protein>